<keyword evidence="3" id="KW-1185">Reference proteome</keyword>
<dbReference type="AlphaFoldDB" id="A0A2I0IVY9"/>
<dbReference type="Proteomes" id="UP000233551">
    <property type="component" value="Unassembled WGS sequence"/>
</dbReference>
<dbReference type="EMBL" id="PGOL01002430">
    <property type="protein sequence ID" value="PKI48172.1"/>
    <property type="molecule type" value="Genomic_DNA"/>
</dbReference>
<feature type="compositionally biased region" description="Basic and acidic residues" evidence="1">
    <location>
        <begin position="1"/>
        <end position="10"/>
    </location>
</feature>
<accession>A0A2I0IVY9</accession>
<proteinExistence type="predicted"/>
<organism evidence="2 3">
    <name type="scientific">Punica granatum</name>
    <name type="common">Pomegranate</name>
    <dbReference type="NCBI Taxonomy" id="22663"/>
    <lineage>
        <taxon>Eukaryota</taxon>
        <taxon>Viridiplantae</taxon>
        <taxon>Streptophyta</taxon>
        <taxon>Embryophyta</taxon>
        <taxon>Tracheophyta</taxon>
        <taxon>Spermatophyta</taxon>
        <taxon>Magnoliopsida</taxon>
        <taxon>eudicotyledons</taxon>
        <taxon>Gunneridae</taxon>
        <taxon>Pentapetalae</taxon>
        <taxon>rosids</taxon>
        <taxon>malvids</taxon>
        <taxon>Myrtales</taxon>
        <taxon>Lythraceae</taxon>
        <taxon>Punica</taxon>
    </lineage>
</organism>
<sequence>MRIEYDREVESGPDFPISGGVAPDAPGQSRTGRQRCLIFYYSGRGPSPSLVVGSPIVEEIQRPGVRKDDGRLPGL</sequence>
<protein>
    <submittedName>
        <fullName evidence="2">Uncharacterized protein</fullName>
    </submittedName>
</protein>
<gene>
    <name evidence="2" type="ORF">CRG98_031437</name>
</gene>
<evidence type="ECO:0000313" key="3">
    <source>
        <dbReference type="Proteomes" id="UP000233551"/>
    </source>
</evidence>
<name>A0A2I0IVY9_PUNGR</name>
<evidence type="ECO:0000256" key="1">
    <source>
        <dbReference type="SAM" id="MobiDB-lite"/>
    </source>
</evidence>
<reference evidence="2 3" key="1">
    <citation type="submission" date="2017-11" db="EMBL/GenBank/DDBJ databases">
        <title>De-novo sequencing of pomegranate (Punica granatum L.) genome.</title>
        <authorList>
            <person name="Akparov Z."/>
            <person name="Amiraslanov A."/>
            <person name="Hajiyeva S."/>
            <person name="Abbasov M."/>
            <person name="Kaur K."/>
            <person name="Hamwieh A."/>
            <person name="Solovyev V."/>
            <person name="Salamov A."/>
            <person name="Braich B."/>
            <person name="Kosarev P."/>
            <person name="Mahmoud A."/>
            <person name="Hajiyev E."/>
            <person name="Babayeva S."/>
            <person name="Izzatullayeva V."/>
            <person name="Mammadov A."/>
            <person name="Mammadov A."/>
            <person name="Sharifova S."/>
            <person name="Ojaghi J."/>
            <person name="Eynullazada K."/>
            <person name="Bayramov B."/>
            <person name="Abdulazimova A."/>
            <person name="Shahmuradov I."/>
        </authorList>
    </citation>
    <scope>NUCLEOTIDE SEQUENCE [LARGE SCALE GENOMIC DNA]</scope>
    <source>
        <strain evidence="3">cv. AG2017</strain>
        <tissue evidence="2">Leaf</tissue>
    </source>
</reference>
<feature type="region of interest" description="Disordered" evidence="1">
    <location>
        <begin position="1"/>
        <end position="31"/>
    </location>
</feature>
<comment type="caution">
    <text evidence="2">The sequence shown here is derived from an EMBL/GenBank/DDBJ whole genome shotgun (WGS) entry which is preliminary data.</text>
</comment>
<evidence type="ECO:0000313" key="2">
    <source>
        <dbReference type="EMBL" id="PKI48172.1"/>
    </source>
</evidence>